<feature type="transmembrane region" description="Helical" evidence="5">
    <location>
        <begin position="486"/>
        <end position="504"/>
    </location>
</feature>
<evidence type="ECO:0000256" key="4">
    <source>
        <dbReference type="ARBA" id="ARBA00023136"/>
    </source>
</evidence>
<dbReference type="GO" id="GO:0140115">
    <property type="term" value="P:export across plasma membrane"/>
    <property type="evidence" value="ECO:0007669"/>
    <property type="project" value="UniProtKB-ARBA"/>
</dbReference>
<evidence type="ECO:0000313" key="8">
    <source>
        <dbReference type="Proteomes" id="UP001295740"/>
    </source>
</evidence>
<feature type="transmembrane region" description="Helical" evidence="5">
    <location>
        <begin position="386"/>
        <end position="407"/>
    </location>
</feature>
<evidence type="ECO:0000256" key="5">
    <source>
        <dbReference type="SAM" id="Phobius"/>
    </source>
</evidence>
<evidence type="ECO:0000259" key="6">
    <source>
        <dbReference type="PROSITE" id="PS50850"/>
    </source>
</evidence>
<feature type="transmembrane region" description="Helical" evidence="5">
    <location>
        <begin position="195"/>
        <end position="218"/>
    </location>
</feature>
<evidence type="ECO:0000256" key="3">
    <source>
        <dbReference type="ARBA" id="ARBA00022989"/>
    </source>
</evidence>
<feature type="domain" description="Major facilitator superfamily (MFS) profile" evidence="6">
    <location>
        <begin position="70"/>
        <end position="508"/>
    </location>
</feature>
<dbReference type="InterPro" id="IPR020846">
    <property type="entry name" value="MFS_dom"/>
</dbReference>
<feature type="transmembrane region" description="Helical" evidence="5">
    <location>
        <begin position="136"/>
        <end position="155"/>
    </location>
</feature>
<feature type="transmembrane region" description="Helical" evidence="5">
    <location>
        <begin position="461"/>
        <end position="480"/>
    </location>
</feature>
<dbReference type="FunFam" id="1.20.1250.20:FF:000011">
    <property type="entry name" value="MFS multidrug transporter, putative"/>
    <property type="match status" value="1"/>
</dbReference>
<keyword evidence="3 5" id="KW-1133">Transmembrane helix</keyword>
<proteinExistence type="predicted"/>
<dbReference type="PRINTS" id="PR01036">
    <property type="entry name" value="TCRTETB"/>
</dbReference>
<dbReference type="PROSITE" id="PS50850">
    <property type="entry name" value="MFS"/>
    <property type="match status" value="1"/>
</dbReference>
<dbReference type="PROSITE" id="PS00216">
    <property type="entry name" value="SUGAR_TRANSPORT_1"/>
    <property type="match status" value="1"/>
</dbReference>
<dbReference type="EMBL" id="CAUWAG010000010">
    <property type="protein sequence ID" value="CAJ2507549.1"/>
    <property type="molecule type" value="Genomic_DNA"/>
</dbReference>
<keyword evidence="2 5" id="KW-0812">Transmembrane</keyword>
<feature type="transmembrane region" description="Helical" evidence="5">
    <location>
        <begin position="224"/>
        <end position="244"/>
    </location>
</feature>
<name>A0AAI8VMC2_9PEZI</name>
<comment type="caution">
    <text evidence="7">The sequence shown here is derived from an EMBL/GenBank/DDBJ whole genome shotgun (WGS) entry which is preliminary data.</text>
</comment>
<dbReference type="Gene3D" id="1.20.1250.20">
    <property type="entry name" value="MFS general substrate transporter like domains"/>
    <property type="match status" value="1"/>
</dbReference>
<protein>
    <submittedName>
        <fullName evidence="7">Uu.00g087350.m01.CDS01</fullName>
    </submittedName>
</protein>
<keyword evidence="4 5" id="KW-0472">Membrane</keyword>
<dbReference type="InterPro" id="IPR005829">
    <property type="entry name" value="Sugar_transporter_CS"/>
</dbReference>
<dbReference type="GO" id="GO:0022857">
    <property type="term" value="F:transmembrane transporter activity"/>
    <property type="evidence" value="ECO:0007669"/>
    <property type="project" value="InterPro"/>
</dbReference>
<dbReference type="GO" id="GO:0042908">
    <property type="term" value="P:xenobiotic transport"/>
    <property type="evidence" value="ECO:0007669"/>
    <property type="project" value="UniProtKB-ARBA"/>
</dbReference>
<accession>A0AAI8VMC2</accession>
<evidence type="ECO:0000313" key="7">
    <source>
        <dbReference type="EMBL" id="CAJ2507549.1"/>
    </source>
</evidence>
<dbReference type="GO" id="GO:0016020">
    <property type="term" value="C:membrane"/>
    <property type="evidence" value="ECO:0007669"/>
    <property type="project" value="UniProtKB-SubCell"/>
</dbReference>
<sequence>MASNSQGNIAMATISPVVPSTLEANPTLIKGIEHSPNPPTKSSDPFLVVFDEPYDAENPKDWPTGRKWAVTDVLSATGFNRIMVSTIMAPALPNIAKEFNMNSTESAMALSIYLLATAFGPLIIGPLSEIYGRKRVLHASNLWFLVFNIACGFAYSKGLLIAARFLAGFGASAIYALAAGVLGDVWRPEQRGRSLAMYLLIPLLGAAVGPIIGGFIASRTTWRWMFWSTSIFQAVMMAVSFDVFRETFAPLILRRRAARLRSETGNQQYHTLDERLNEKKSVSAVLVRTLSRPLRLLAFHPIIQIVAVISAFYYGILYIVLSSFSELWVNQYHQSVEISGLHYIAVVIGEIGGSQLGGPLMDFLYRRSIQKARTTNGELAPAPESRVPMTFIGALIAPLGLFIYGWTAQYHVHWVAVDAGIVVACLGMQMTDIPLTAYVIDAYPEHTSSAAGAKQFLRSMTAFLFPLFTPVMYNALGYGWGNSTLAFAGLVLGLPAPLIIYFYGARLRAKAASSY</sequence>
<evidence type="ECO:0000256" key="2">
    <source>
        <dbReference type="ARBA" id="ARBA00022692"/>
    </source>
</evidence>
<dbReference type="InterPro" id="IPR011701">
    <property type="entry name" value="MFS"/>
</dbReference>
<feature type="transmembrane region" description="Helical" evidence="5">
    <location>
        <begin position="161"/>
        <end position="183"/>
    </location>
</feature>
<dbReference type="Proteomes" id="UP001295740">
    <property type="component" value="Unassembled WGS sequence"/>
</dbReference>
<keyword evidence="8" id="KW-1185">Reference proteome</keyword>
<dbReference type="AlphaFoldDB" id="A0AAI8VMC2"/>
<feature type="transmembrane region" description="Helical" evidence="5">
    <location>
        <begin position="296"/>
        <end position="321"/>
    </location>
</feature>
<feature type="transmembrane region" description="Helical" evidence="5">
    <location>
        <begin position="107"/>
        <end position="124"/>
    </location>
</feature>
<evidence type="ECO:0000256" key="1">
    <source>
        <dbReference type="ARBA" id="ARBA00004141"/>
    </source>
</evidence>
<dbReference type="CDD" id="cd17323">
    <property type="entry name" value="MFS_Tpo1_MDR_like"/>
    <property type="match status" value="1"/>
</dbReference>
<dbReference type="PANTHER" id="PTHR23502">
    <property type="entry name" value="MAJOR FACILITATOR SUPERFAMILY"/>
    <property type="match status" value="1"/>
</dbReference>
<dbReference type="SUPFAM" id="SSF103473">
    <property type="entry name" value="MFS general substrate transporter"/>
    <property type="match status" value="1"/>
</dbReference>
<dbReference type="PANTHER" id="PTHR23502:SF60">
    <property type="entry name" value="MAJOR FACILITATOR SUPERFAMILY (MFS) PROFILE DOMAIN-CONTAINING PROTEIN-RELATED"/>
    <property type="match status" value="1"/>
</dbReference>
<dbReference type="InterPro" id="IPR036259">
    <property type="entry name" value="MFS_trans_sf"/>
</dbReference>
<reference evidence="7" key="1">
    <citation type="submission" date="2023-10" db="EMBL/GenBank/DDBJ databases">
        <authorList>
            <person name="Hackl T."/>
        </authorList>
    </citation>
    <scope>NUCLEOTIDE SEQUENCE</scope>
</reference>
<dbReference type="Pfam" id="PF07690">
    <property type="entry name" value="MFS_1"/>
    <property type="match status" value="1"/>
</dbReference>
<comment type="subcellular location">
    <subcellularLocation>
        <location evidence="1">Membrane</location>
        <topology evidence="1">Multi-pass membrane protein</topology>
    </subcellularLocation>
</comment>
<gene>
    <name evidence="7" type="ORF">KHLLAP_LOCUS8017</name>
</gene>
<organism evidence="7 8">
    <name type="scientific">Anthostomella pinea</name>
    <dbReference type="NCBI Taxonomy" id="933095"/>
    <lineage>
        <taxon>Eukaryota</taxon>
        <taxon>Fungi</taxon>
        <taxon>Dikarya</taxon>
        <taxon>Ascomycota</taxon>
        <taxon>Pezizomycotina</taxon>
        <taxon>Sordariomycetes</taxon>
        <taxon>Xylariomycetidae</taxon>
        <taxon>Xylariales</taxon>
        <taxon>Xylariaceae</taxon>
        <taxon>Anthostomella</taxon>
    </lineage>
</organism>